<name>A0ABW4B8B8_9LACO</name>
<dbReference type="EMBL" id="JBHTMO010000018">
    <property type="protein sequence ID" value="MFD1393171.1"/>
    <property type="molecule type" value="Genomic_DNA"/>
</dbReference>
<sequence length="32" mass="3650">MSRPKGHHLTAVERSQIAVLHAEKKSNRAIQR</sequence>
<evidence type="ECO:0000259" key="2">
    <source>
        <dbReference type="Pfam" id="PF13936"/>
    </source>
</evidence>
<feature type="region of interest" description="Disordered" evidence="1">
    <location>
        <begin position="1"/>
        <end position="32"/>
    </location>
</feature>
<proteinExistence type="predicted"/>
<evidence type="ECO:0000313" key="3">
    <source>
        <dbReference type="EMBL" id="MFD1393171.1"/>
    </source>
</evidence>
<evidence type="ECO:0000313" key="4">
    <source>
        <dbReference type="Proteomes" id="UP001597249"/>
    </source>
</evidence>
<reference evidence="4" key="1">
    <citation type="journal article" date="2019" name="Int. J. Syst. Evol. Microbiol.">
        <title>The Global Catalogue of Microorganisms (GCM) 10K type strain sequencing project: providing services to taxonomists for standard genome sequencing and annotation.</title>
        <authorList>
            <consortium name="The Broad Institute Genomics Platform"/>
            <consortium name="The Broad Institute Genome Sequencing Center for Infectious Disease"/>
            <person name="Wu L."/>
            <person name="Ma J."/>
        </authorList>
    </citation>
    <scope>NUCLEOTIDE SEQUENCE [LARGE SCALE GENOMIC DNA]</scope>
    <source>
        <strain evidence="4">CCM 8911</strain>
    </source>
</reference>
<keyword evidence="4" id="KW-1185">Reference proteome</keyword>
<gene>
    <name evidence="3" type="ORF">ACFQ3L_06255</name>
</gene>
<dbReference type="Proteomes" id="UP001597249">
    <property type="component" value="Unassembled WGS sequence"/>
</dbReference>
<feature type="domain" description="Transposase IS30-like HTH" evidence="2">
    <location>
        <begin position="5"/>
        <end position="30"/>
    </location>
</feature>
<dbReference type="Gene3D" id="1.10.10.60">
    <property type="entry name" value="Homeodomain-like"/>
    <property type="match status" value="1"/>
</dbReference>
<evidence type="ECO:0000256" key="1">
    <source>
        <dbReference type="SAM" id="MobiDB-lite"/>
    </source>
</evidence>
<accession>A0ABW4B8B8</accession>
<comment type="caution">
    <text evidence="3">The sequence shown here is derived from an EMBL/GenBank/DDBJ whole genome shotgun (WGS) entry which is preliminary data.</text>
</comment>
<dbReference type="Pfam" id="PF13936">
    <property type="entry name" value="HTH_38"/>
    <property type="match status" value="1"/>
</dbReference>
<dbReference type="InterPro" id="IPR025246">
    <property type="entry name" value="IS30-like_HTH"/>
</dbReference>
<dbReference type="RefSeq" id="WP_225418968.1">
    <property type="nucleotide sequence ID" value="NZ_JBHTMO010000018.1"/>
</dbReference>
<protein>
    <submittedName>
        <fullName evidence="3">Helix-turn-helix domain-containing protein</fullName>
    </submittedName>
</protein>
<organism evidence="3 4">
    <name type="scientific">Lacticaseibacillus jixianensis</name>
    <dbReference type="NCBI Taxonomy" id="2486012"/>
    <lineage>
        <taxon>Bacteria</taxon>
        <taxon>Bacillati</taxon>
        <taxon>Bacillota</taxon>
        <taxon>Bacilli</taxon>
        <taxon>Lactobacillales</taxon>
        <taxon>Lactobacillaceae</taxon>
        <taxon>Lacticaseibacillus</taxon>
    </lineage>
</organism>